<evidence type="ECO:0000256" key="3">
    <source>
        <dbReference type="ARBA" id="ARBA00022692"/>
    </source>
</evidence>
<organism evidence="8 9">
    <name type="scientific">Actinopolymorpha rutila</name>
    <dbReference type="NCBI Taxonomy" id="446787"/>
    <lineage>
        <taxon>Bacteria</taxon>
        <taxon>Bacillati</taxon>
        <taxon>Actinomycetota</taxon>
        <taxon>Actinomycetes</taxon>
        <taxon>Propionibacteriales</taxon>
        <taxon>Actinopolymorphaceae</taxon>
        <taxon>Actinopolymorpha</taxon>
    </lineage>
</organism>
<dbReference type="GO" id="GO:0005886">
    <property type="term" value="C:plasma membrane"/>
    <property type="evidence" value="ECO:0007669"/>
    <property type="project" value="UniProtKB-SubCell"/>
</dbReference>
<feature type="transmembrane region" description="Helical" evidence="7">
    <location>
        <begin position="49"/>
        <end position="71"/>
    </location>
</feature>
<feature type="transmembrane region" description="Helical" evidence="7">
    <location>
        <begin position="12"/>
        <end position="37"/>
    </location>
</feature>
<dbReference type="PANTHER" id="PTHR23513:SF6">
    <property type="entry name" value="MAJOR FACILITATOR SUPERFAMILY ASSOCIATED DOMAIN-CONTAINING PROTEIN"/>
    <property type="match status" value="1"/>
</dbReference>
<feature type="transmembrane region" description="Helical" evidence="7">
    <location>
        <begin position="311"/>
        <end position="329"/>
    </location>
</feature>
<comment type="caution">
    <text evidence="8">The sequence shown here is derived from an EMBL/GenBank/DDBJ whole genome shotgun (WGS) entry which is preliminary data.</text>
</comment>
<dbReference type="InterPro" id="IPR036259">
    <property type="entry name" value="MFS_trans_sf"/>
</dbReference>
<evidence type="ECO:0000256" key="2">
    <source>
        <dbReference type="ARBA" id="ARBA00022475"/>
    </source>
</evidence>
<evidence type="ECO:0000256" key="4">
    <source>
        <dbReference type="ARBA" id="ARBA00022989"/>
    </source>
</evidence>
<feature type="transmembrane region" description="Helical" evidence="7">
    <location>
        <begin position="350"/>
        <end position="373"/>
    </location>
</feature>
<dbReference type="RefSeq" id="WP_202889479.1">
    <property type="nucleotide sequence ID" value="NZ_BAAARR010000021.1"/>
</dbReference>
<feature type="transmembrane region" description="Helical" evidence="7">
    <location>
        <begin position="287"/>
        <end position="305"/>
    </location>
</feature>
<comment type="subcellular location">
    <subcellularLocation>
        <location evidence="1">Cell membrane</location>
        <topology evidence="1">Multi-pass membrane protein</topology>
    </subcellularLocation>
</comment>
<accession>A0A852ZI38</accession>
<keyword evidence="2" id="KW-1003">Cell membrane</keyword>
<proteinExistence type="predicted"/>
<dbReference type="CDD" id="cd06173">
    <property type="entry name" value="MFS_MefA_like"/>
    <property type="match status" value="1"/>
</dbReference>
<evidence type="ECO:0000313" key="9">
    <source>
        <dbReference type="Proteomes" id="UP000579605"/>
    </source>
</evidence>
<sequence>MRSFGSLGRRFGWLWAAYAVSAYGTWLGFGAFSFIAIRVLHASAAEVAAMSAAGLAVGALVAVPIGPWVEFRRKRPVMITMDLVRFGALASIPVGYTLGAVSIVQLVCVSIVLSAANIAFTAAGGAFLKSLVEPADLLTANARFESTTWSASVVGPTVGGAAIGIFGPVVTIAADAASYLLSALGIAAIGGTEPAPAGPSSRPTLAGLAEGWRCILHHRPLRRLFLNSVVVNGLIMAGEAPLAVLMLGELGFPAWQYGLAFAVPCVGGLIGSRLARPLSGRYGSNTVLRVFGALRCVWPLGLVLVGPGLPGLVVVIAVELVLIVCCSLFNPVSATYRLQAVDHGRVSRVLAAWSVTSTATRAVLIAVWGVLATATGPRWALAAAGVLLLATPFVLPVGAGDDRTRRTRPRRARSTVAAGREDWPRG</sequence>
<dbReference type="Pfam" id="PF07690">
    <property type="entry name" value="MFS_1"/>
    <property type="match status" value="1"/>
</dbReference>
<evidence type="ECO:0000256" key="5">
    <source>
        <dbReference type="ARBA" id="ARBA00023136"/>
    </source>
</evidence>
<keyword evidence="9" id="KW-1185">Reference proteome</keyword>
<gene>
    <name evidence="8" type="ORF">F4554_005419</name>
</gene>
<evidence type="ECO:0000256" key="6">
    <source>
        <dbReference type="SAM" id="MobiDB-lite"/>
    </source>
</evidence>
<feature type="transmembrane region" description="Helical" evidence="7">
    <location>
        <begin position="254"/>
        <end position="275"/>
    </location>
</feature>
<evidence type="ECO:0000313" key="8">
    <source>
        <dbReference type="EMBL" id="NYH92781.1"/>
    </source>
</evidence>
<evidence type="ECO:0008006" key="10">
    <source>
        <dbReference type="Google" id="ProtNLM"/>
    </source>
</evidence>
<keyword evidence="5 7" id="KW-0472">Membrane</keyword>
<protein>
    <recommendedName>
        <fullName evidence="10">Major Facilitator Superfamily protein</fullName>
    </recommendedName>
</protein>
<dbReference type="Proteomes" id="UP000579605">
    <property type="component" value="Unassembled WGS sequence"/>
</dbReference>
<keyword evidence="4 7" id="KW-1133">Transmembrane helix</keyword>
<keyword evidence="3 7" id="KW-0812">Transmembrane</keyword>
<dbReference type="PANTHER" id="PTHR23513">
    <property type="entry name" value="INTEGRAL MEMBRANE EFFLUX PROTEIN-RELATED"/>
    <property type="match status" value="1"/>
</dbReference>
<dbReference type="InterPro" id="IPR011701">
    <property type="entry name" value="MFS"/>
</dbReference>
<evidence type="ECO:0000256" key="7">
    <source>
        <dbReference type="SAM" id="Phobius"/>
    </source>
</evidence>
<dbReference type="SUPFAM" id="SSF103473">
    <property type="entry name" value="MFS general substrate transporter"/>
    <property type="match status" value="1"/>
</dbReference>
<dbReference type="EMBL" id="JACBZH010000001">
    <property type="protein sequence ID" value="NYH92781.1"/>
    <property type="molecule type" value="Genomic_DNA"/>
</dbReference>
<reference evidence="8 9" key="1">
    <citation type="submission" date="2020-07" db="EMBL/GenBank/DDBJ databases">
        <title>Sequencing the genomes of 1000 actinobacteria strains.</title>
        <authorList>
            <person name="Klenk H.-P."/>
        </authorList>
    </citation>
    <scope>NUCLEOTIDE SEQUENCE [LARGE SCALE GENOMIC DNA]</scope>
    <source>
        <strain evidence="8 9">DSM 18448</strain>
    </source>
</reference>
<dbReference type="GO" id="GO:0022857">
    <property type="term" value="F:transmembrane transporter activity"/>
    <property type="evidence" value="ECO:0007669"/>
    <property type="project" value="InterPro"/>
</dbReference>
<evidence type="ECO:0000256" key="1">
    <source>
        <dbReference type="ARBA" id="ARBA00004651"/>
    </source>
</evidence>
<feature type="region of interest" description="Disordered" evidence="6">
    <location>
        <begin position="401"/>
        <end position="426"/>
    </location>
</feature>
<feature type="transmembrane region" description="Helical" evidence="7">
    <location>
        <begin position="109"/>
        <end position="128"/>
    </location>
</feature>
<feature type="transmembrane region" description="Helical" evidence="7">
    <location>
        <begin position="379"/>
        <end position="400"/>
    </location>
</feature>
<name>A0A852ZI38_9ACTN</name>
<dbReference type="Gene3D" id="1.20.1250.20">
    <property type="entry name" value="MFS general substrate transporter like domains"/>
    <property type="match status" value="1"/>
</dbReference>
<feature type="transmembrane region" description="Helical" evidence="7">
    <location>
        <begin position="224"/>
        <end position="248"/>
    </location>
</feature>
<dbReference type="AlphaFoldDB" id="A0A852ZI38"/>